<dbReference type="RefSeq" id="WP_086558008.1">
    <property type="nucleotide sequence ID" value="NZ_FNFC01000023.1"/>
</dbReference>
<dbReference type="Proteomes" id="UP000198856">
    <property type="component" value="Unassembled WGS sequence"/>
</dbReference>
<feature type="domain" description="ISXO2-like transposase" evidence="2">
    <location>
        <begin position="142"/>
        <end position="287"/>
    </location>
</feature>
<sequence>MSSPQPAFGAMFRELIELGVVEINTESLDAAVERRLKEFWENTSCPRCGHQSVVTWESTDRIWCRDCNFKPVFTYGTPFHEKHLPAGEVLLAFTLYADTLLSINQIAPFLGRAYRTVHAAIRDVEAAVHRGFPVVWSLLDQTIDGPAQVDESGKVCSGYKGQEPPRNSRSRGGSSQTGRSRWRGRHGDQLTLVAACRDSLRVISGQLGIDYSGDLEPVIQEAEDLSQPLGEVWTDGLQAYRQMGFDHRTVVHKERYVSPEGVHINQAECLFSLVQPWLRKFRGLSKQGLEQAAHTFGIVRSLNLADESTESIVDCLVIGAFRNST</sequence>
<organism evidence="3 4">
    <name type="scientific">Halovenus aranensis</name>
    <dbReference type="NCBI Taxonomy" id="890420"/>
    <lineage>
        <taxon>Archaea</taxon>
        <taxon>Methanobacteriati</taxon>
        <taxon>Methanobacteriota</taxon>
        <taxon>Stenosarchaea group</taxon>
        <taxon>Halobacteria</taxon>
        <taxon>Halobacteriales</taxon>
        <taxon>Haloarculaceae</taxon>
        <taxon>Halovenus</taxon>
    </lineage>
</organism>
<keyword evidence="4" id="KW-1185">Reference proteome</keyword>
<dbReference type="AlphaFoldDB" id="A0A1G8ZFS3"/>
<evidence type="ECO:0000313" key="4">
    <source>
        <dbReference type="Proteomes" id="UP000198856"/>
    </source>
</evidence>
<accession>A0A1G8ZFS3</accession>
<evidence type="ECO:0000313" key="3">
    <source>
        <dbReference type="EMBL" id="SDK13867.1"/>
    </source>
</evidence>
<gene>
    <name evidence="3" type="ORF">SAMN05216226_1232</name>
</gene>
<dbReference type="NCBIfam" id="NF033547">
    <property type="entry name" value="transpos_IS1595"/>
    <property type="match status" value="1"/>
</dbReference>
<dbReference type="EMBL" id="FNFC01000023">
    <property type="protein sequence ID" value="SDK13867.1"/>
    <property type="molecule type" value="Genomic_DNA"/>
</dbReference>
<evidence type="ECO:0000256" key="1">
    <source>
        <dbReference type="SAM" id="MobiDB-lite"/>
    </source>
</evidence>
<dbReference type="InterPro" id="IPR024445">
    <property type="entry name" value="Tnp_ISXO2-like"/>
</dbReference>
<name>A0A1G8ZFS3_9EURY</name>
<feature type="region of interest" description="Disordered" evidence="1">
    <location>
        <begin position="149"/>
        <end position="184"/>
    </location>
</feature>
<dbReference type="SMART" id="SM01126">
    <property type="entry name" value="DDE_Tnp_IS1595"/>
    <property type="match status" value="1"/>
</dbReference>
<evidence type="ECO:0000259" key="2">
    <source>
        <dbReference type="SMART" id="SM01126"/>
    </source>
</evidence>
<protein>
    <submittedName>
        <fullName evidence="3">ISXO2-like transposase domain-containing protein</fullName>
    </submittedName>
</protein>
<dbReference type="OrthoDB" id="298470at2157"/>
<dbReference type="Pfam" id="PF12762">
    <property type="entry name" value="DDE_Tnp_IS1595"/>
    <property type="match status" value="1"/>
</dbReference>
<reference evidence="3 4" key="1">
    <citation type="submission" date="2016-10" db="EMBL/GenBank/DDBJ databases">
        <authorList>
            <person name="de Groot N.N."/>
        </authorList>
    </citation>
    <scope>NUCLEOTIDE SEQUENCE [LARGE SCALE GENOMIC DNA]</scope>
    <source>
        <strain evidence="3 4">IBRC-M10015</strain>
    </source>
</reference>
<proteinExistence type="predicted"/>
<feature type="compositionally biased region" description="Low complexity" evidence="1">
    <location>
        <begin position="170"/>
        <end position="179"/>
    </location>
</feature>